<protein>
    <submittedName>
        <fullName evidence="1">Uncharacterized protein</fullName>
    </submittedName>
</protein>
<dbReference type="EMBL" id="CM000785">
    <property type="protein sequence ID" value="AQL09015.1"/>
    <property type="molecule type" value="Genomic_DNA"/>
</dbReference>
<sequence>MLCRVCRNLLLLPHGRMLLIVWSTTSPRNDVFLLAWVRVPISEEINHRVEQLVVAWRRLHLCTGNEAGVARKADKRSNHDRLTAVFLHEVVYR</sequence>
<reference evidence="1" key="1">
    <citation type="submission" date="2015-12" db="EMBL/GenBank/DDBJ databases">
        <title>Update maize B73 reference genome by single molecule sequencing technologies.</title>
        <authorList>
            <consortium name="Maize Genome Sequencing Project"/>
            <person name="Ware D."/>
        </authorList>
    </citation>
    <scope>NUCLEOTIDE SEQUENCE</scope>
    <source>
        <tissue evidence="1">Seedling</tissue>
    </source>
</reference>
<proteinExistence type="predicted"/>
<gene>
    <name evidence="1" type="ORF">ZEAMMB73_Zm00001d048161</name>
</gene>
<dbReference type="AlphaFoldDB" id="A0A1D6PI68"/>
<accession>A0A1D6PI68</accession>
<evidence type="ECO:0000313" key="1">
    <source>
        <dbReference type="EMBL" id="AQL09015.1"/>
    </source>
</evidence>
<name>A0A1D6PI68_MAIZE</name>
<organism evidence="1">
    <name type="scientific">Zea mays</name>
    <name type="common">Maize</name>
    <dbReference type="NCBI Taxonomy" id="4577"/>
    <lineage>
        <taxon>Eukaryota</taxon>
        <taxon>Viridiplantae</taxon>
        <taxon>Streptophyta</taxon>
        <taxon>Embryophyta</taxon>
        <taxon>Tracheophyta</taxon>
        <taxon>Spermatophyta</taxon>
        <taxon>Magnoliopsida</taxon>
        <taxon>Liliopsida</taxon>
        <taxon>Poales</taxon>
        <taxon>Poaceae</taxon>
        <taxon>PACMAD clade</taxon>
        <taxon>Panicoideae</taxon>
        <taxon>Andropogonodae</taxon>
        <taxon>Andropogoneae</taxon>
        <taxon>Tripsacinae</taxon>
        <taxon>Zea</taxon>
    </lineage>
</organism>